<sequence>MGSRESRPRPRQVGPVHGKQDQESEEQKKLGEPKPQWTLPALPVPAEQKKTSLLPPLKQTSEASPSTLAGNLPIALSNDPSTAQPRPPRRPQLRDRRGGGSRQYSTPREGGISQTQEGFLWAQGALQQQTYKHRRAQRRQAREHWRTQKKTVYTSNVGDPSREGGRLVRRPTERDIFWDEDRGGEGVDVHLLPPSPLPPLGKRHATRPG</sequence>
<dbReference type="EMBL" id="JANIIK010000035">
    <property type="protein sequence ID" value="KAJ3613535.1"/>
    <property type="molecule type" value="Genomic_DNA"/>
</dbReference>
<dbReference type="Proteomes" id="UP001148018">
    <property type="component" value="Unassembled WGS sequence"/>
</dbReference>
<dbReference type="AlphaFoldDB" id="A0A9Q0EXC5"/>
<feature type="compositionally biased region" description="Polar residues" evidence="1">
    <location>
        <begin position="102"/>
        <end position="117"/>
    </location>
</feature>
<feature type="region of interest" description="Disordered" evidence="1">
    <location>
        <begin position="1"/>
        <end position="209"/>
    </location>
</feature>
<feature type="compositionally biased region" description="Basic and acidic residues" evidence="1">
    <location>
        <begin position="18"/>
        <end position="32"/>
    </location>
</feature>
<name>A0A9Q0EXC5_9TELE</name>
<reference evidence="2" key="1">
    <citation type="submission" date="2022-07" db="EMBL/GenBank/DDBJ databases">
        <title>Chromosome-level genome of Muraenolepis orangiensis.</title>
        <authorList>
            <person name="Kim J."/>
        </authorList>
    </citation>
    <scope>NUCLEOTIDE SEQUENCE</scope>
    <source>
        <strain evidence="2">KU_S4_2022</strain>
        <tissue evidence="2">Muscle</tissue>
    </source>
</reference>
<evidence type="ECO:0000256" key="1">
    <source>
        <dbReference type="SAM" id="MobiDB-lite"/>
    </source>
</evidence>
<dbReference type="OrthoDB" id="6344011at2759"/>
<gene>
    <name evidence="2" type="ORF">NHX12_019782</name>
</gene>
<comment type="caution">
    <text evidence="2">The sequence shown here is derived from an EMBL/GenBank/DDBJ whole genome shotgun (WGS) entry which is preliminary data.</text>
</comment>
<organism evidence="2 3">
    <name type="scientific">Muraenolepis orangiensis</name>
    <name type="common">Patagonian moray cod</name>
    <dbReference type="NCBI Taxonomy" id="630683"/>
    <lineage>
        <taxon>Eukaryota</taxon>
        <taxon>Metazoa</taxon>
        <taxon>Chordata</taxon>
        <taxon>Craniata</taxon>
        <taxon>Vertebrata</taxon>
        <taxon>Euteleostomi</taxon>
        <taxon>Actinopterygii</taxon>
        <taxon>Neopterygii</taxon>
        <taxon>Teleostei</taxon>
        <taxon>Neoteleostei</taxon>
        <taxon>Acanthomorphata</taxon>
        <taxon>Zeiogadaria</taxon>
        <taxon>Gadariae</taxon>
        <taxon>Gadiformes</taxon>
        <taxon>Muraenolepidoidei</taxon>
        <taxon>Muraenolepididae</taxon>
        <taxon>Muraenolepis</taxon>
    </lineage>
</organism>
<evidence type="ECO:0000313" key="2">
    <source>
        <dbReference type="EMBL" id="KAJ3613535.1"/>
    </source>
</evidence>
<feature type="compositionally biased region" description="Basic and acidic residues" evidence="1">
    <location>
        <begin position="160"/>
        <end position="188"/>
    </location>
</feature>
<feature type="compositionally biased region" description="Polar residues" evidence="1">
    <location>
        <begin position="58"/>
        <end position="69"/>
    </location>
</feature>
<protein>
    <submittedName>
        <fullName evidence="2">Uncharacterized protein</fullName>
    </submittedName>
</protein>
<keyword evidence="3" id="KW-1185">Reference proteome</keyword>
<accession>A0A9Q0EXC5</accession>
<evidence type="ECO:0000313" key="3">
    <source>
        <dbReference type="Proteomes" id="UP001148018"/>
    </source>
</evidence>
<proteinExistence type="predicted"/>